<dbReference type="EMBL" id="MDYP01000012">
    <property type="protein sequence ID" value="OQE07818.1"/>
    <property type="molecule type" value="Genomic_DNA"/>
</dbReference>
<evidence type="ECO:0000313" key="1">
    <source>
        <dbReference type="EMBL" id="OQE07818.1"/>
    </source>
</evidence>
<reference evidence="2" key="1">
    <citation type="journal article" date="2017" name="Nat. Microbiol.">
        <title>Global analysis of biosynthetic gene clusters reveals vast potential of secondary metabolite production in Penicillium species.</title>
        <authorList>
            <person name="Nielsen J.C."/>
            <person name="Grijseels S."/>
            <person name="Prigent S."/>
            <person name="Ji B."/>
            <person name="Dainat J."/>
            <person name="Nielsen K.F."/>
            <person name="Frisvad J.C."/>
            <person name="Workman M."/>
            <person name="Nielsen J."/>
        </authorList>
    </citation>
    <scope>NUCLEOTIDE SEQUENCE [LARGE SCALE GENOMIC DNA]</scope>
    <source>
        <strain evidence="2">IBT 29486</strain>
    </source>
</reference>
<organism evidence="1 2">
    <name type="scientific">Penicillium vulpinum</name>
    <dbReference type="NCBI Taxonomy" id="29845"/>
    <lineage>
        <taxon>Eukaryota</taxon>
        <taxon>Fungi</taxon>
        <taxon>Dikarya</taxon>
        <taxon>Ascomycota</taxon>
        <taxon>Pezizomycotina</taxon>
        <taxon>Eurotiomycetes</taxon>
        <taxon>Eurotiomycetidae</taxon>
        <taxon>Eurotiales</taxon>
        <taxon>Aspergillaceae</taxon>
        <taxon>Penicillium</taxon>
    </lineage>
</organism>
<gene>
    <name evidence="1" type="ORF">PENVUL_c012G06036</name>
</gene>
<accession>A0A1V6S1S6</accession>
<dbReference type="AlphaFoldDB" id="A0A1V6S1S6"/>
<protein>
    <submittedName>
        <fullName evidence="1">Uncharacterized protein</fullName>
    </submittedName>
</protein>
<keyword evidence="2" id="KW-1185">Reference proteome</keyword>
<proteinExistence type="predicted"/>
<dbReference type="Proteomes" id="UP000191518">
    <property type="component" value="Unassembled WGS sequence"/>
</dbReference>
<evidence type="ECO:0000313" key="2">
    <source>
        <dbReference type="Proteomes" id="UP000191518"/>
    </source>
</evidence>
<sequence length="200" mass="22300">MASTASLHGSPPSIFRPRVRDGMIVVRRPANRNETAIFWAGTYFFPTRTNESIGMDYSAFLADLEAHLQYDPELDEIQFHVPSAYRRVHFDPALSGTNSIQDLQPEIAVVRTYSQWLASLAAMQTSRLMRESNIECVLRNGLITGSVRHRVQPVAAAQFLIVRTAGIMCPIHPTDTRAFVSDNYVLDAEASNQEGDDNSS</sequence>
<name>A0A1V6S1S6_9EURO</name>
<dbReference type="OrthoDB" id="4253248at2759"/>
<comment type="caution">
    <text evidence="1">The sequence shown here is derived from an EMBL/GenBank/DDBJ whole genome shotgun (WGS) entry which is preliminary data.</text>
</comment>